<dbReference type="EMBL" id="QXDL01000062">
    <property type="protein sequence ID" value="RIH85191.1"/>
    <property type="molecule type" value="Genomic_DNA"/>
</dbReference>
<evidence type="ECO:0000256" key="5">
    <source>
        <dbReference type="SAM" id="Phobius"/>
    </source>
</evidence>
<feature type="transmembrane region" description="Helical" evidence="5">
    <location>
        <begin position="83"/>
        <end position="106"/>
    </location>
</feature>
<keyword evidence="2 5" id="KW-0812">Transmembrane</keyword>
<organism evidence="6 7">
    <name type="scientific">Calidithermus terrae</name>
    <dbReference type="NCBI Taxonomy" id="1408545"/>
    <lineage>
        <taxon>Bacteria</taxon>
        <taxon>Thermotogati</taxon>
        <taxon>Deinococcota</taxon>
        <taxon>Deinococci</taxon>
        <taxon>Thermales</taxon>
        <taxon>Thermaceae</taxon>
        <taxon>Calidithermus</taxon>
    </lineage>
</organism>
<evidence type="ECO:0000313" key="6">
    <source>
        <dbReference type="EMBL" id="RIH85191.1"/>
    </source>
</evidence>
<protein>
    <submittedName>
        <fullName evidence="6">Uncharacterized protein</fullName>
    </submittedName>
</protein>
<sequence length="170" mass="19351">MIAHYSSFLGCDTISFMSARLIAYVQFQRTRAVSPEEIRSRLIAKGWPLQEIESALRLTEPDPKPTPDNPTGLWMATSHPLHWVFRLGFASIFLVNSLTALLDPAAFLKLMERSFLRLLPLPLEPMVWLIAVNDLLTGVLVLLGWKRRYVYTWAGVWLLAATWVKLSTLV</sequence>
<keyword evidence="4 5" id="KW-0472">Membrane</keyword>
<accession>A0A399ESL3</accession>
<dbReference type="AlphaFoldDB" id="A0A399ESL3"/>
<comment type="caution">
    <text evidence="6">The sequence shown here is derived from an EMBL/GenBank/DDBJ whole genome shotgun (WGS) entry which is preliminary data.</text>
</comment>
<proteinExistence type="predicted"/>
<reference evidence="6 7" key="1">
    <citation type="submission" date="2018-08" db="EMBL/GenBank/DDBJ databases">
        <title>Meiothermus terrae DSM 26712 genome sequencing project.</title>
        <authorList>
            <person name="Da Costa M.S."/>
            <person name="Albuquerque L."/>
            <person name="Raposo P."/>
            <person name="Froufe H.J.C."/>
            <person name="Barroso C.S."/>
            <person name="Egas C."/>
        </authorList>
    </citation>
    <scope>NUCLEOTIDE SEQUENCE [LARGE SCALE GENOMIC DNA]</scope>
    <source>
        <strain evidence="6 7">DSM 26712</strain>
    </source>
</reference>
<dbReference type="Pfam" id="PF07681">
    <property type="entry name" value="DoxX"/>
    <property type="match status" value="1"/>
</dbReference>
<dbReference type="OrthoDB" id="34328at2"/>
<evidence type="ECO:0000256" key="2">
    <source>
        <dbReference type="ARBA" id="ARBA00022692"/>
    </source>
</evidence>
<evidence type="ECO:0000313" key="7">
    <source>
        <dbReference type="Proteomes" id="UP000265715"/>
    </source>
</evidence>
<evidence type="ECO:0000256" key="1">
    <source>
        <dbReference type="ARBA" id="ARBA00004141"/>
    </source>
</evidence>
<comment type="subcellular location">
    <subcellularLocation>
        <location evidence="1">Membrane</location>
        <topology evidence="1">Multi-pass membrane protein</topology>
    </subcellularLocation>
</comment>
<name>A0A399ESL3_9DEIN</name>
<evidence type="ECO:0000256" key="3">
    <source>
        <dbReference type="ARBA" id="ARBA00022989"/>
    </source>
</evidence>
<dbReference type="Proteomes" id="UP000265715">
    <property type="component" value="Unassembled WGS sequence"/>
</dbReference>
<evidence type="ECO:0000256" key="4">
    <source>
        <dbReference type="ARBA" id="ARBA00023136"/>
    </source>
</evidence>
<keyword evidence="3 5" id="KW-1133">Transmembrane helix</keyword>
<gene>
    <name evidence="6" type="ORF">Mterra_01764</name>
</gene>
<feature type="transmembrane region" description="Helical" evidence="5">
    <location>
        <begin position="126"/>
        <end position="143"/>
    </location>
</feature>
<dbReference type="GO" id="GO:0016020">
    <property type="term" value="C:membrane"/>
    <property type="evidence" value="ECO:0007669"/>
    <property type="project" value="UniProtKB-SubCell"/>
</dbReference>
<keyword evidence="7" id="KW-1185">Reference proteome</keyword>
<dbReference type="InterPro" id="IPR032808">
    <property type="entry name" value="DoxX"/>
</dbReference>